<organism evidence="2 3">
    <name type="scientific">Henriciella mobilis</name>
    <dbReference type="NCBI Taxonomy" id="2305467"/>
    <lineage>
        <taxon>Bacteria</taxon>
        <taxon>Pseudomonadati</taxon>
        <taxon>Pseudomonadota</taxon>
        <taxon>Alphaproteobacteria</taxon>
        <taxon>Hyphomonadales</taxon>
        <taxon>Hyphomonadaceae</taxon>
        <taxon>Henriciella</taxon>
    </lineage>
</organism>
<feature type="transmembrane region" description="Helical" evidence="1">
    <location>
        <begin position="73"/>
        <end position="99"/>
    </location>
</feature>
<keyword evidence="1" id="KW-0812">Transmembrane</keyword>
<sequence>MNQTIESLKSRLRSVERDLEARLIKSRRQFEYSLVNGKAVFTRAARKRHAELKKSLVATLADARVRNLIAAPFIYAVFFPIAVLDVFVSMYQAICFRLWRIPLVRRSEYVIVDRHRLPYLNAIQKLNCAYCGYANGVMSYVSEVAARTEQYWCPIKHALSVKQPHGRYLSFIEYGDANDLQNRIGEQRDALCCDDQQDTSNTKRTPICEAPLPTAAD</sequence>
<dbReference type="AlphaFoldDB" id="A0A399RJC1"/>
<name>A0A399RJC1_9PROT</name>
<evidence type="ECO:0000256" key="1">
    <source>
        <dbReference type="SAM" id="Phobius"/>
    </source>
</evidence>
<evidence type="ECO:0000313" key="3">
    <source>
        <dbReference type="Proteomes" id="UP000266385"/>
    </source>
</evidence>
<dbReference type="EMBL" id="QWFX01000006">
    <property type="protein sequence ID" value="RIJ30454.1"/>
    <property type="molecule type" value="Genomic_DNA"/>
</dbReference>
<evidence type="ECO:0000313" key="2">
    <source>
        <dbReference type="EMBL" id="RIJ30454.1"/>
    </source>
</evidence>
<accession>A0A399RJC1</accession>
<keyword evidence="1" id="KW-1133">Transmembrane helix</keyword>
<comment type="caution">
    <text evidence="2">The sequence shown here is derived from an EMBL/GenBank/DDBJ whole genome shotgun (WGS) entry which is preliminary data.</text>
</comment>
<gene>
    <name evidence="2" type="ORF">D1223_07420</name>
</gene>
<reference evidence="2 3" key="1">
    <citation type="submission" date="2018-08" db="EMBL/GenBank/DDBJ databases">
        <title>Henriciella mobilis sp. nov., isolated from seawater.</title>
        <authorList>
            <person name="Cheng H."/>
            <person name="Wu Y.-H."/>
            <person name="Xu X.-W."/>
            <person name="Guo L.-L."/>
        </authorList>
    </citation>
    <scope>NUCLEOTIDE SEQUENCE [LARGE SCALE GENOMIC DNA]</scope>
    <source>
        <strain evidence="2 3">JN25</strain>
    </source>
</reference>
<dbReference type="RefSeq" id="WP_119375769.1">
    <property type="nucleotide sequence ID" value="NZ_QWFX01000006.1"/>
</dbReference>
<proteinExistence type="predicted"/>
<protein>
    <submittedName>
        <fullName evidence="2">Uncharacterized protein</fullName>
    </submittedName>
</protein>
<dbReference type="OrthoDB" id="9795505at2"/>
<keyword evidence="1" id="KW-0472">Membrane</keyword>
<keyword evidence="3" id="KW-1185">Reference proteome</keyword>
<dbReference type="Proteomes" id="UP000266385">
    <property type="component" value="Unassembled WGS sequence"/>
</dbReference>